<organism evidence="7">
    <name type="scientific">Oryza brachyantha</name>
    <name type="common">malo sina</name>
    <dbReference type="NCBI Taxonomy" id="4533"/>
    <lineage>
        <taxon>Eukaryota</taxon>
        <taxon>Viridiplantae</taxon>
        <taxon>Streptophyta</taxon>
        <taxon>Embryophyta</taxon>
        <taxon>Tracheophyta</taxon>
        <taxon>Spermatophyta</taxon>
        <taxon>Magnoliopsida</taxon>
        <taxon>Liliopsida</taxon>
        <taxon>Poales</taxon>
        <taxon>Poaceae</taxon>
        <taxon>BOP clade</taxon>
        <taxon>Oryzoideae</taxon>
        <taxon>Oryzeae</taxon>
        <taxon>Oryzinae</taxon>
        <taxon>Oryza</taxon>
    </lineage>
</organism>
<accession>J3MEK4</accession>
<feature type="domain" description="Late embryogenesis abundant protein LEA-2 subgroup" evidence="6">
    <location>
        <begin position="73"/>
        <end position="161"/>
    </location>
</feature>
<dbReference type="SUPFAM" id="SSF117070">
    <property type="entry name" value="LEA14-like"/>
    <property type="match status" value="1"/>
</dbReference>
<keyword evidence="8" id="KW-1185">Reference proteome</keyword>
<evidence type="ECO:0000313" key="8">
    <source>
        <dbReference type="Proteomes" id="UP000006038"/>
    </source>
</evidence>
<keyword evidence="3 5" id="KW-1133">Transmembrane helix</keyword>
<dbReference type="Pfam" id="PF03168">
    <property type="entry name" value="LEA_2"/>
    <property type="match status" value="1"/>
</dbReference>
<dbReference type="AlphaFoldDB" id="J3MEK4"/>
<dbReference type="eggNOG" id="ENOG502S0HQ">
    <property type="taxonomic scope" value="Eukaryota"/>
</dbReference>
<dbReference type="STRING" id="4533.J3MEK4"/>
<keyword evidence="2 5" id="KW-0812">Transmembrane</keyword>
<dbReference type="OMA" id="TVQMEMT"/>
<evidence type="ECO:0000313" key="7">
    <source>
        <dbReference type="EnsemblPlants" id="OB06G24480.1"/>
    </source>
</evidence>
<evidence type="ECO:0000256" key="2">
    <source>
        <dbReference type="ARBA" id="ARBA00022692"/>
    </source>
</evidence>
<dbReference type="HOGENOM" id="CLU_050605_4_2_1"/>
<evidence type="ECO:0000256" key="5">
    <source>
        <dbReference type="SAM" id="Phobius"/>
    </source>
</evidence>
<name>J3MEK4_ORYBR</name>
<dbReference type="EnsemblPlants" id="OB06G24480.1">
    <property type="protein sequence ID" value="OB06G24480.1"/>
    <property type="gene ID" value="OB06G24480"/>
</dbReference>
<dbReference type="PANTHER" id="PTHR31234">
    <property type="entry name" value="LATE EMBRYOGENESIS ABUNDANT (LEA) HYDROXYPROLINE-RICH GLYCOPROTEIN FAMILY"/>
    <property type="match status" value="1"/>
</dbReference>
<reference evidence="7" key="1">
    <citation type="journal article" date="2013" name="Nat. Commun.">
        <title>Whole-genome sequencing of Oryza brachyantha reveals mechanisms underlying Oryza genome evolution.</title>
        <authorList>
            <person name="Chen J."/>
            <person name="Huang Q."/>
            <person name="Gao D."/>
            <person name="Wang J."/>
            <person name="Lang Y."/>
            <person name="Liu T."/>
            <person name="Li B."/>
            <person name="Bai Z."/>
            <person name="Luis Goicoechea J."/>
            <person name="Liang C."/>
            <person name="Chen C."/>
            <person name="Zhang W."/>
            <person name="Sun S."/>
            <person name="Liao Y."/>
            <person name="Zhang X."/>
            <person name="Yang L."/>
            <person name="Song C."/>
            <person name="Wang M."/>
            <person name="Shi J."/>
            <person name="Liu G."/>
            <person name="Liu J."/>
            <person name="Zhou H."/>
            <person name="Zhou W."/>
            <person name="Yu Q."/>
            <person name="An N."/>
            <person name="Chen Y."/>
            <person name="Cai Q."/>
            <person name="Wang B."/>
            <person name="Liu B."/>
            <person name="Min J."/>
            <person name="Huang Y."/>
            <person name="Wu H."/>
            <person name="Li Z."/>
            <person name="Zhang Y."/>
            <person name="Yin Y."/>
            <person name="Song W."/>
            <person name="Jiang J."/>
            <person name="Jackson S.A."/>
            <person name="Wing R.A."/>
            <person name="Wang J."/>
            <person name="Chen M."/>
        </authorList>
    </citation>
    <scope>NUCLEOTIDE SEQUENCE [LARGE SCALE GENOMIC DNA]</scope>
    <source>
        <strain evidence="7">cv. IRGC 101232</strain>
    </source>
</reference>
<proteinExistence type="predicted"/>
<dbReference type="GO" id="GO:0098542">
    <property type="term" value="P:defense response to other organism"/>
    <property type="evidence" value="ECO:0007669"/>
    <property type="project" value="InterPro"/>
</dbReference>
<dbReference type="Gene3D" id="2.60.40.1820">
    <property type="match status" value="1"/>
</dbReference>
<feature type="transmembrane region" description="Helical" evidence="5">
    <location>
        <begin position="20"/>
        <end position="40"/>
    </location>
</feature>
<evidence type="ECO:0000259" key="6">
    <source>
        <dbReference type="Pfam" id="PF03168"/>
    </source>
</evidence>
<dbReference type="Proteomes" id="UP000006038">
    <property type="component" value="Chromosome 6"/>
</dbReference>
<dbReference type="InterPro" id="IPR044839">
    <property type="entry name" value="NDR1-like"/>
</dbReference>
<dbReference type="GO" id="GO:0016020">
    <property type="term" value="C:membrane"/>
    <property type="evidence" value="ECO:0007669"/>
    <property type="project" value="UniProtKB-SubCell"/>
</dbReference>
<protein>
    <recommendedName>
        <fullName evidence="6">Late embryogenesis abundant protein LEA-2 subgroup domain-containing protein</fullName>
    </recommendedName>
</protein>
<keyword evidence="4 5" id="KW-0472">Membrane</keyword>
<dbReference type="InterPro" id="IPR004864">
    <property type="entry name" value="LEA_2"/>
</dbReference>
<evidence type="ECO:0000256" key="1">
    <source>
        <dbReference type="ARBA" id="ARBA00004167"/>
    </source>
</evidence>
<evidence type="ECO:0000256" key="3">
    <source>
        <dbReference type="ARBA" id="ARBA00022989"/>
    </source>
</evidence>
<evidence type="ECO:0000256" key="4">
    <source>
        <dbReference type="ARBA" id="ARBA00023136"/>
    </source>
</evidence>
<reference evidence="7" key="2">
    <citation type="submission" date="2013-04" db="UniProtKB">
        <authorList>
            <consortium name="EnsemblPlants"/>
        </authorList>
    </citation>
    <scope>IDENTIFICATION</scope>
</reference>
<dbReference type="PANTHER" id="PTHR31234:SF2">
    <property type="entry name" value="OS05G0199100 PROTEIN"/>
    <property type="match status" value="1"/>
</dbReference>
<dbReference type="Gramene" id="OB06G24480.1">
    <property type="protein sequence ID" value="OB06G24480.1"/>
    <property type="gene ID" value="OB06G24480"/>
</dbReference>
<comment type="subcellular location">
    <subcellularLocation>
        <location evidence="1">Membrane</location>
        <topology evidence="1">Single-pass membrane protein</topology>
    </subcellularLocation>
</comment>
<sequence>MAEPASASVPPTPQPSPPTLATVVLLGAAVLVLSLTVFPVRDPATRLVSVRVVGVSPDLSPPSPQLNVTLLLTVAMHNPNRASFSYASGHADLLYRGARVGDAIVEPGRIPSRGDGTVEMEMTLLSSSFTGDVMAELIVDIEAGAVPFDASARIPGKVAVIGALKLRALAYSDCHVVFGVPEMGIRSQECHDHAKL</sequence>